<evidence type="ECO:0000313" key="2">
    <source>
        <dbReference type="EMBL" id="CAJ0591053.1"/>
    </source>
</evidence>
<feature type="compositionally biased region" description="Low complexity" evidence="1">
    <location>
        <begin position="144"/>
        <end position="160"/>
    </location>
</feature>
<feature type="compositionally biased region" description="Polar residues" evidence="1">
    <location>
        <begin position="161"/>
        <end position="171"/>
    </location>
</feature>
<sequence>MDEKKVRITAMTSPEMCIVSQWYVQNYEVYHGISTSSSKDGLSFAQRKQKLLEDICEDLVRNGFSKRTPEQINQRIKDTLKTAKKISALERNEETKTGGGPPTAIAAAPHVKIVIEGCDNRPRLSGLKKPLEINANATNVPSIQSASNTQNVSNTQNTSNIENVPTTENLSNTNTMDVDVIYEECVTPIAEEVDVFPSATDDTPAVTPLSSGLAGKPLNSPPRKRRRSTQALTDEKEQVLQLEAERIQKQIQNEILRSEVLQQSMENKRQKNVLLCLQCEEVKAKIDYTRLQIDLARNDE</sequence>
<feature type="region of interest" description="Disordered" evidence="1">
    <location>
        <begin position="197"/>
        <end position="235"/>
    </location>
</feature>
<gene>
    <name evidence="2" type="ORF">CYNAS_LOCUS3036</name>
</gene>
<reference evidence="2" key="1">
    <citation type="submission" date="2023-07" db="EMBL/GenBank/DDBJ databases">
        <authorList>
            <consortium name="CYATHOMIX"/>
        </authorList>
    </citation>
    <scope>NUCLEOTIDE SEQUENCE</scope>
    <source>
        <strain evidence="2">N/A</strain>
    </source>
</reference>
<name>A0AA36GH46_CYLNA</name>
<evidence type="ECO:0000313" key="3">
    <source>
        <dbReference type="Proteomes" id="UP001176961"/>
    </source>
</evidence>
<proteinExistence type="predicted"/>
<protein>
    <submittedName>
        <fullName evidence="2">Uncharacterized protein</fullName>
    </submittedName>
</protein>
<dbReference type="Proteomes" id="UP001176961">
    <property type="component" value="Unassembled WGS sequence"/>
</dbReference>
<dbReference type="EMBL" id="CATQJL010000001">
    <property type="protein sequence ID" value="CAJ0591053.1"/>
    <property type="molecule type" value="Genomic_DNA"/>
</dbReference>
<accession>A0AA36GH46</accession>
<organism evidence="2 3">
    <name type="scientific">Cylicocyclus nassatus</name>
    <name type="common">Nematode worm</name>
    <dbReference type="NCBI Taxonomy" id="53992"/>
    <lineage>
        <taxon>Eukaryota</taxon>
        <taxon>Metazoa</taxon>
        <taxon>Ecdysozoa</taxon>
        <taxon>Nematoda</taxon>
        <taxon>Chromadorea</taxon>
        <taxon>Rhabditida</taxon>
        <taxon>Rhabditina</taxon>
        <taxon>Rhabditomorpha</taxon>
        <taxon>Strongyloidea</taxon>
        <taxon>Strongylidae</taxon>
        <taxon>Cylicocyclus</taxon>
    </lineage>
</organism>
<keyword evidence="3" id="KW-1185">Reference proteome</keyword>
<comment type="caution">
    <text evidence="2">The sequence shown here is derived from an EMBL/GenBank/DDBJ whole genome shotgun (WGS) entry which is preliminary data.</text>
</comment>
<evidence type="ECO:0000256" key="1">
    <source>
        <dbReference type="SAM" id="MobiDB-lite"/>
    </source>
</evidence>
<feature type="region of interest" description="Disordered" evidence="1">
    <location>
        <begin position="144"/>
        <end position="171"/>
    </location>
</feature>
<dbReference type="AlphaFoldDB" id="A0AA36GH46"/>